<dbReference type="Proteomes" id="UP001432062">
    <property type="component" value="Chromosome"/>
</dbReference>
<keyword evidence="16" id="KW-1185">Reference proteome</keyword>
<dbReference type="InterPro" id="IPR051046">
    <property type="entry name" value="MurCDEF_CellWall_CoF430Synth"/>
</dbReference>
<dbReference type="InterPro" id="IPR005863">
    <property type="entry name" value="UDP-N-AcMur_synth"/>
</dbReference>
<dbReference type="SUPFAM" id="SSF53623">
    <property type="entry name" value="MurD-like peptide ligases, catalytic domain"/>
    <property type="match status" value="1"/>
</dbReference>
<keyword evidence="5 10" id="KW-0067">ATP-binding</keyword>
<dbReference type="PANTHER" id="PTHR43024">
    <property type="entry name" value="UDP-N-ACETYLMURAMOYL-TRIPEPTIDE--D-ALANYL-D-ALANINE LIGASE"/>
    <property type="match status" value="1"/>
</dbReference>
<dbReference type="Pfam" id="PF08245">
    <property type="entry name" value="Mur_ligase_M"/>
    <property type="match status" value="1"/>
</dbReference>
<feature type="domain" description="Mur ligase N-terminal catalytic" evidence="12">
    <location>
        <begin position="31"/>
        <end position="77"/>
    </location>
</feature>
<protein>
    <recommendedName>
        <fullName evidence="10 11">UDP-N-acetylmuramoyl-tripeptide--D-alanyl-D-alanine ligase</fullName>
        <ecNumber evidence="10 11">6.3.2.10</ecNumber>
    </recommendedName>
    <alternativeName>
        <fullName evidence="10">D-alanyl-D-alanine-adding enzyme</fullName>
    </alternativeName>
</protein>
<dbReference type="InterPro" id="IPR035911">
    <property type="entry name" value="MurE/MurF_N"/>
</dbReference>
<evidence type="ECO:0000259" key="13">
    <source>
        <dbReference type="Pfam" id="PF02875"/>
    </source>
</evidence>
<evidence type="ECO:0000313" key="16">
    <source>
        <dbReference type="Proteomes" id="UP001432062"/>
    </source>
</evidence>
<sequence>MIEMTLREIAEVVGGTLHDAPDPEVTVTGSVEFDSRRIGSGDLFLALPGEQADGHDYAKAAVDAGAVAVLAARPVGVPAIVVAPSPGTVPAKSVALAGDSDGSGAAVLVALATLARVSVERLSAAGATGPEAVADGQVQSAGGRPLRVAVGDGRAHAGPHERGKSNTAAGGLTVIGVTGSSGKTSTKDLLAAVLTPLGPVVAPPGSFNNELGHPWTALRADADTRFLVLELSARGPGHIAALAQVAPPKIGVVLNVGTAHLGEFGSREAIAQTKGELVEALPSTGLAVLNADDPQVAAMAARTQARVVTVGQAGNAEIRATDVHLDAEARAGFTLHTSKGSIPVRLAVHGEHQVGNALSAAAVALECGADLDTIAQALGGAHAASARRMDVRTTSDGITVVNDSYNANPDSVRAALKALVTMSRAGDTPRRSWAVLGEMGELGEESVIEHDRIGRLAVRLDVSRLIVVGTGRPSHAMHQGAVMEGSWGEESILVPDIGAAIALLDNEVEPGDVVLVKASKAVGLWAVAEHLTSAERAGISRGSTEALG</sequence>
<keyword evidence="1 10" id="KW-0963">Cytoplasm</keyword>
<reference evidence="15" key="1">
    <citation type="submission" date="2022-10" db="EMBL/GenBank/DDBJ databases">
        <title>The complete genomes of actinobacterial strains from the NBC collection.</title>
        <authorList>
            <person name="Joergensen T.S."/>
            <person name="Alvarez Arevalo M."/>
            <person name="Sterndorff E.B."/>
            <person name="Faurdal D."/>
            <person name="Vuksanovic O."/>
            <person name="Mourched A.-S."/>
            <person name="Charusanti P."/>
            <person name="Shaw S."/>
            <person name="Blin K."/>
            <person name="Weber T."/>
        </authorList>
    </citation>
    <scope>NUCLEOTIDE SEQUENCE</scope>
    <source>
        <strain evidence="15">NBC_01482</strain>
    </source>
</reference>
<organism evidence="15 16">
    <name type="scientific">Nocardia vinacea</name>
    <dbReference type="NCBI Taxonomy" id="96468"/>
    <lineage>
        <taxon>Bacteria</taxon>
        <taxon>Bacillati</taxon>
        <taxon>Actinomycetota</taxon>
        <taxon>Actinomycetes</taxon>
        <taxon>Mycobacteriales</taxon>
        <taxon>Nocardiaceae</taxon>
        <taxon>Nocardia</taxon>
    </lineage>
</organism>
<dbReference type="InterPro" id="IPR036565">
    <property type="entry name" value="Mur-like_cat_sf"/>
</dbReference>
<evidence type="ECO:0000256" key="1">
    <source>
        <dbReference type="ARBA" id="ARBA00022490"/>
    </source>
</evidence>
<evidence type="ECO:0000256" key="7">
    <source>
        <dbReference type="ARBA" id="ARBA00022984"/>
    </source>
</evidence>
<dbReference type="SUPFAM" id="SSF53244">
    <property type="entry name" value="MurD-like peptide ligases, peptide-binding domain"/>
    <property type="match status" value="1"/>
</dbReference>
<dbReference type="Gene3D" id="3.40.1190.10">
    <property type="entry name" value="Mur-like, catalytic domain"/>
    <property type="match status" value="1"/>
</dbReference>
<evidence type="ECO:0000256" key="10">
    <source>
        <dbReference type="HAMAP-Rule" id="MF_02019"/>
    </source>
</evidence>
<keyword evidence="7 10" id="KW-0573">Peptidoglycan synthesis</keyword>
<keyword evidence="2 10" id="KW-0436">Ligase</keyword>
<dbReference type="GO" id="GO:0016874">
    <property type="term" value="F:ligase activity"/>
    <property type="evidence" value="ECO:0007669"/>
    <property type="project" value="UniProtKB-KW"/>
</dbReference>
<keyword evidence="8 10" id="KW-0131">Cell cycle</keyword>
<comment type="pathway">
    <text evidence="10 11">Cell wall biogenesis; peptidoglycan biosynthesis.</text>
</comment>
<evidence type="ECO:0000259" key="14">
    <source>
        <dbReference type="Pfam" id="PF08245"/>
    </source>
</evidence>
<dbReference type="EMBL" id="CP109441">
    <property type="protein sequence ID" value="WUV43706.1"/>
    <property type="molecule type" value="Genomic_DNA"/>
</dbReference>
<comment type="catalytic activity">
    <reaction evidence="10 11">
        <text>D-alanyl-D-alanine + UDP-N-acetyl-alpha-D-muramoyl-L-alanyl-gamma-D-glutamyl-meso-2,6-diaminopimelate + ATP = UDP-N-acetyl-alpha-D-muramoyl-L-alanyl-gamma-D-glutamyl-meso-2,6-diaminopimeloyl-D-alanyl-D-alanine + ADP + phosphate + H(+)</text>
        <dbReference type="Rhea" id="RHEA:28374"/>
        <dbReference type="ChEBI" id="CHEBI:15378"/>
        <dbReference type="ChEBI" id="CHEBI:30616"/>
        <dbReference type="ChEBI" id="CHEBI:43474"/>
        <dbReference type="ChEBI" id="CHEBI:57822"/>
        <dbReference type="ChEBI" id="CHEBI:61386"/>
        <dbReference type="ChEBI" id="CHEBI:83905"/>
        <dbReference type="ChEBI" id="CHEBI:456216"/>
        <dbReference type="EC" id="6.3.2.10"/>
    </reaction>
</comment>
<dbReference type="Gene3D" id="3.90.190.20">
    <property type="entry name" value="Mur ligase, C-terminal domain"/>
    <property type="match status" value="1"/>
</dbReference>
<evidence type="ECO:0000313" key="15">
    <source>
        <dbReference type="EMBL" id="WUV43706.1"/>
    </source>
</evidence>
<proteinExistence type="inferred from homology"/>
<evidence type="ECO:0000256" key="2">
    <source>
        <dbReference type="ARBA" id="ARBA00022598"/>
    </source>
</evidence>
<feature type="domain" description="Mur ligase C-terminal" evidence="13">
    <location>
        <begin position="387"/>
        <end position="519"/>
    </location>
</feature>
<comment type="function">
    <text evidence="10 11">Involved in cell wall formation. Catalyzes the final step in the synthesis of UDP-N-acetylmuramoyl-pentapeptide, the precursor of murein.</text>
</comment>
<keyword evidence="4 10" id="KW-0547">Nucleotide-binding</keyword>
<evidence type="ECO:0000256" key="11">
    <source>
        <dbReference type="RuleBase" id="RU004136"/>
    </source>
</evidence>
<dbReference type="InterPro" id="IPR013221">
    <property type="entry name" value="Mur_ligase_cen"/>
</dbReference>
<dbReference type="Pfam" id="PF01225">
    <property type="entry name" value="Mur_ligase"/>
    <property type="match status" value="1"/>
</dbReference>
<evidence type="ECO:0000256" key="4">
    <source>
        <dbReference type="ARBA" id="ARBA00022741"/>
    </source>
</evidence>
<comment type="similarity">
    <text evidence="10">Belongs to the MurCDEF family. MurF subfamily.</text>
</comment>
<dbReference type="PANTHER" id="PTHR43024:SF1">
    <property type="entry name" value="UDP-N-ACETYLMURAMOYL-TRIPEPTIDE--D-ALANYL-D-ALANINE LIGASE"/>
    <property type="match status" value="1"/>
</dbReference>
<gene>
    <name evidence="10" type="primary">murF</name>
    <name evidence="15" type="ORF">OG563_31400</name>
</gene>
<keyword evidence="3 10" id="KW-0132">Cell division</keyword>
<accession>A0ABZ1YN61</accession>
<evidence type="ECO:0000256" key="9">
    <source>
        <dbReference type="ARBA" id="ARBA00023316"/>
    </source>
</evidence>
<evidence type="ECO:0000256" key="5">
    <source>
        <dbReference type="ARBA" id="ARBA00022840"/>
    </source>
</evidence>
<dbReference type="HAMAP" id="MF_02019">
    <property type="entry name" value="MurF"/>
    <property type="match status" value="1"/>
</dbReference>
<evidence type="ECO:0000256" key="3">
    <source>
        <dbReference type="ARBA" id="ARBA00022618"/>
    </source>
</evidence>
<dbReference type="InterPro" id="IPR004101">
    <property type="entry name" value="Mur_ligase_C"/>
</dbReference>
<keyword evidence="9 10" id="KW-0961">Cell wall biogenesis/degradation</keyword>
<feature type="binding site" evidence="10">
    <location>
        <begin position="179"/>
        <end position="185"/>
    </location>
    <ligand>
        <name>ATP</name>
        <dbReference type="ChEBI" id="CHEBI:30616"/>
    </ligand>
</feature>
<evidence type="ECO:0000256" key="8">
    <source>
        <dbReference type="ARBA" id="ARBA00023306"/>
    </source>
</evidence>
<dbReference type="RefSeq" id="WP_327096868.1">
    <property type="nucleotide sequence ID" value="NZ_CP109149.1"/>
</dbReference>
<evidence type="ECO:0000256" key="6">
    <source>
        <dbReference type="ARBA" id="ARBA00022960"/>
    </source>
</evidence>
<feature type="domain" description="Mur ligase central" evidence="14">
    <location>
        <begin position="177"/>
        <end position="364"/>
    </location>
</feature>
<dbReference type="SUPFAM" id="SSF63418">
    <property type="entry name" value="MurE/MurF N-terminal domain"/>
    <property type="match status" value="1"/>
</dbReference>
<dbReference type="Gene3D" id="3.40.1390.10">
    <property type="entry name" value="MurE/MurF, N-terminal domain"/>
    <property type="match status" value="1"/>
</dbReference>
<dbReference type="Pfam" id="PF02875">
    <property type="entry name" value="Mur_ligase_C"/>
    <property type="match status" value="1"/>
</dbReference>
<comment type="subcellular location">
    <subcellularLocation>
        <location evidence="10 11">Cytoplasm</location>
    </subcellularLocation>
</comment>
<name>A0ABZ1YN61_9NOCA</name>
<dbReference type="InterPro" id="IPR000713">
    <property type="entry name" value="Mur_ligase_N"/>
</dbReference>
<dbReference type="InterPro" id="IPR036615">
    <property type="entry name" value="Mur_ligase_C_dom_sf"/>
</dbReference>
<dbReference type="EC" id="6.3.2.10" evidence="10 11"/>
<keyword evidence="6 10" id="KW-0133">Cell shape</keyword>
<evidence type="ECO:0000259" key="12">
    <source>
        <dbReference type="Pfam" id="PF01225"/>
    </source>
</evidence>
<dbReference type="NCBIfam" id="TIGR01143">
    <property type="entry name" value="murF"/>
    <property type="match status" value="1"/>
</dbReference>